<dbReference type="InterPro" id="IPR004869">
    <property type="entry name" value="MMPL_dom"/>
</dbReference>
<protein>
    <submittedName>
        <fullName evidence="9">MMPL family transporter</fullName>
    </submittedName>
</protein>
<name>A0ABR8XP63_9BACL</name>
<accession>A0ABR8XP63</accession>
<dbReference type="Pfam" id="PF03176">
    <property type="entry name" value="MMPL"/>
    <property type="match status" value="2"/>
</dbReference>
<dbReference type="EMBL" id="JACSPW010000010">
    <property type="protein sequence ID" value="MBD8033716.1"/>
    <property type="molecule type" value="Genomic_DNA"/>
</dbReference>
<feature type="transmembrane region" description="Helical" evidence="7">
    <location>
        <begin position="226"/>
        <end position="247"/>
    </location>
</feature>
<evidence type="ECO:0000256" key="4">
    <source>
        <dbReference type="ARBA" id="ARBA00022692"/>
    </source>
</evidence>
<comment type="subcellular location">
    <subcellularLocation>
        <location evidence="1">Cell membrane</location>
        <topology evidence="1">Multi-pass membrane protein</topology>
    </subcellularLocation>
</comment>
<keyword evidence="10" id="KW-1185">Reference proteome</keyword>
<evidence type="ECO:0000313" key="10">
    <source>
        <dbReference type="Proteomes" id="UP000600565"/>
    </source>
</evidence>
<dbReference type="PANTHER" id="PTHR33406:SF6">
    <property type="entry name" value="MEMBRANE PROTEIN YDGH-RELATED"/>
    <property type="match status" value="1"/>
</dbReference>
<dbReference type="Gene3D" id="1.20.1640.10">
    <property type="entry name" value="Multidrug efflux transporter AcrB transmembrane domain"/>
    <property type="match status" value="2"/>
</dbReference>
<feature type="transmembrane region" description="Helical" evidence="7">
    <location>
        <begin position="335"/>
        <end position="358"/>
    </location>
</feature>
<feature type="transmembrane region" description="Helical" evidence="7">
    <location>
        <begin position="656"/>
        <end position="683"/>
    </location>
</feature>
<feature type="transmembrane region" description="Helical" evidence="7">
    <location>
        <begin position="615"/>
        <end position="635"/>
    </location>
</feature>
<feature type="transmembrane region" description="Helical" evidence="7">
    <location>
        <begin position="588"/>
        <end position="609"/>
    </location>
</feature>
<reference evidence="9 10" key="1">
    <citation type="submission" date="2020-08" db="EMBL/GenBank/DDBJ databases">
        <title>A Genomic Blueprint of the Chicken Gut Microbiome.</title>
        <authorList>
            <person name="Gilroy R."/>
            <person name="Ravi A."/>
            <person name="Getino M."/>
            <person name="Pursley I."/>
            <person name="Horton D.L."/>
            <person name="Alikhan N.-F."/>
            <person name="Baker D."/>
            <person name="Gharbi K."/>
            <person name="Hall N."/>
            <person name="Watson M."/>
            <person name="Adriaenssens E.M."/>
            <person name="Foster-Nyarko E."/>
            <person name="Jarju S."/>
            <person name="Secka A."/>
            <person name="Antonio M."/>
            <person name="Oren A."/>
            <person name="Chaudhuri R."/>
            <person name="La Ragione R.M."/>
            <person name="Hildebrand F."/>
            <person name="Pallen M.J."/>
        </authorList>
    </citation>
    <scope>NUCLEOTIDE SEQUENCE [LARGE SCALE GENOMIC DNA]</scope>
    <source>
        <strain evidence="9 10">Sa1YVA6</strain>
    </source>
</reference>
<comment type="similarity">
    <text evidence="2">Belongs to the resistance-nodulation-cell division (RND) (TC 2.A.6) family. MmpL subfamily.</text>
</comment>
<feature type="transmembrane region" description="Helical" evidence="7">
    <location>
        <begin position="689"/>
        <end position="720"/>
    </location>
</feature>
<evidence type="ECO:0000256" key="6">
    <source>
        <dbReference type="ARBA" id="ARBA00023136"/>
    </source>
</evidence>
<gene>
    <name evidence="9" type="ORF">H9632_11620</name>
</gene>
<dbReference type="SUPFAM" id="SSF82866">
    <property type="entry name" value="Multidrug efflux transporter AcrB transmembrane domain"/>
    <property type="match status" value="2"/>
</dbReference>
<evidence type="ECO:0000256" key="2">
    <source>
        <dbReference type="ARBA" id="ARBA00010157"/>
    </source>
</evidence>
<dbReference type="Proteomes" id="UP000600565">
    <property type="component" value="Unassembled WGS sequence"/>
</dbReference>
<evidence type="ECO:0000313" key="9">
    <source>
        <dbReference type="EMBL" id="MBD8033716.1"/>
    </source>
</evidence>
<feature type="domain" description="SSD" evidence="8">
    <location>
        <begin position="261"/>
        <end position="356"/>
    </location>
</feature>
<evidence type="ECO:0000256" key="7">
    <source>
        <dbReference type="SAM" id="Phobius"/>
    </source>
</evidence>
<keyword evidence="6 7" id="KW-0472">Membrane</keyword>
<keyword evidence="3" id="KW-1003">Cell membrane</keyword>
<feature type="transmembrane region" description="Helical" evidence="7">
    <location>
        <begin position="302"/>
        <end position="323"/>
    </location>
</feature>
<feature type="transmembrane region" description="Helical" evidence="7">
    <location>
        <begin position="405"/>
        <end position="426"/>
    </location>
</feature>
<keyword evidence="4 7" id="KW-0812">Transmembrane</keyword>
<dbReference type="InterPro" id="IPR000731">
    <property type="entry name" value="SSD"/>
</dbReference>
<evidence type="ECO:0000256" key="5">
    <source>
        <dbReference type="ARBA" id="ARBA00022989"/>
    </source>
</evidence>
<sequence length="733" mass="80369">MSKHPLEKWGSVMGGKNTRWIVVALWIVFAVTFALIFPQINSVESFAGDEIPETYTSIQAGKILEEEFASDSGIPLLITWYNESGITEQDVTNIQGLYKQLADDPLNGQESIPPFHEIPAQALMGLLSENGAALVTPVFFSPDKNTDVLKENLAIIKERTEEQFGENPYESNLEDEGLHARFSGPVGISIDATDLFKAADVQLMIATVIIILVILLLIYRSPILAIIPLVVVGIAYLVVSPLLGAMAENGWIDKDAQAVAIMIVLLFGAGTDYCLFLITRYRDILLTEENKFTALAMAVRESTGAIVMSGLTVVIGLATLALADYGAFQRFAVPFSFGVLITGFAVVTLLPAVLGILGRAAFWPFVPRTESAEKAHAEKKNKPYKPRKPNHRYMRAVGEFVTTKPWLVIVIAGVILIGLAFASTNIKYNYDLISSFPEDMPSREGFTIIEDNFTPGELAPVQLLVDSEGTDINITEQLLGLPYVSIVKEMRTGEVNSNIQLYEIDLDKNPYSNEAMDDVEQMKNDVKSILAENNLEDGQFWVGGETSAQLDTKVVQSGDENIIQPVMIIIIFIVLLGYLRALITSIQLMVTVLISFFSALGAGWLIIHYGLGHEAMASAIPLYSFVFIIALGNDYNIFMISDIWKNRKRGIAHREAIVNGIASTGAVITSAGLILAGTFLVLATLPIQLLVQFGIVTAVGVLLDTFVVRPLLVPAIITVFGKWSYWPNKKLQK</sequence>
<feature type="transmembrane region" description="Helical" evidence="7">
    <location>
        <begin position="20"/>
        <end position="40"/>
    </location>
</feature>
<dbReference type="RefSeq" id="WP_191704241.1">
    <property type="nucleotide sequence ID" value="NZ_JACSPW010000010.1"/>
</dbReference>
<evidence type="ECO:0000256" key="3">
    <source>
        <dbReference type="ARBA" id="ARBA00022475"/>
    </source>
</evidence>
<dbReference type="PANTHER" id="PTHR33406">
    <property type="entry name" value="MEMBRANE PROTEIN MJ1562-RELATED"/>
    <property type="match status" value="1"/>
</dbReference>
<feature type="domain" description="SSD" evidence="8">
    <location>
        <begin position="589"/>
        <end position="718"/>
    </location>
</feature>
<organism evidence="9 10">
    <name type="scientific">Solibacillus merdavium</name>
    <dbReference type="NCBI Taxonomy" id="2762218"/>
    <lineage>
        <taxon>Bacteria</taxon>
        <taxon>Bacillati</taxon>
        <taxon>Bacillota</taxon>
        <taxon>Bacilli</taxon>
        <taxon>Bacillales</taxon>
        <taxon>Caryophanaceae</taxon>
        <taxon>Solibacillus</taxon>
    </lineage>
</organism>
<feature type="transmembrane region" description="Helical" evidence="7">
    <location>
        <begin position="201"/>
        <end position="219"/>
    </location>
</feature>
<dbReference type="InterPro" id="IPR050545">
    <property type="entry name" value="Mycobact_MmpL"/>
</dbReference>
<keyword evidence="5 7" id="KW-1133">Transmembrane helix</keyword>
<evidence type="ECO:0000259" key="8">
    <source>
        <dbReference type="PROSITE" id="PS50156"/>
    </source>
</evidence>
<comment type="caution">
    <text evidence="9">The sequence shown here is derived from an EMBL/GenBank/DDBJ whole genome shotgun (WGS) entry which is preliminary data.</text>
</comment>
<feature type="transmembrane region" description="Helical" evidence="7">
    <location>
        <begin position="562"/>
        <end position="581"/>
    </location>
</feature>
<evidence type="ECO:0000256" key="1">
    <source>
        <dbReference type="ARBA" id="ARBA00004651"/>
    </source>
</evidence>
<dbReference type="PROSITE" id="PS50156">
    <property type="entry name" value="SSD"/>
    <property type="match status" value="2"/>
</dbReference>
<feature type="transmembrane region" description="Helical" evidence="7">
    <location>
        <begin position="259"/>
        <end position="281"/>
    </location>
</feature>
<proteinExistence type="inferred from homology"/>